<evidence type="ECO:0000313" key="1">
    <source>
        <dbReference type="EMBL" id="MFC3101067.1"/>
    </source>
</evidence>
<accession>A0ABV7EH93</accession>
<evidence type="ECO:0000313" key="2">
    <source>
        <dbReference type="Proteomes" id="UP001595378"/>
    </source>
</evidence>
<evidence type="ECO:0008006" key="3">
    <source>
        <dbReference type="Google" id="ProtNLM"/>
    </source>
</evidence>
<proteinExistence type="predicted"/>
<dbReference type="Proteomes" id="UP001595378">
    <property type="component" value="Unassembled WGS sequence"/>
</dbReference>
<name>A0ABV7EH93_9SPHN</name>
<protein>
    <recommendedName>
        <fullName evidence="3">DUF4325 domain-containing protein</fullName>
    </recommendedName>
</protein>
<keyword evidence="2" id="KW-1185">Reference proteome</keyword>
<gene>
    <name evidence="1" type="ORF">ACFODK_09210</name>
</gene>
<reference evidence="2" key="1">
    <citation type="journal article" date="2019" name="Int. J. Syst. Evol. Microbiol.">
        <title>The Global Catalogue of Microorganisms (GCM) 10K type strain sequencing project: providing services to taxonomists for standard genome sequencing and annotation.</title>
        <authorList>
            <consortium name="The Broad Institute Genomics Platform"/>
            <consortium name="The Broad Institute Genome Sequencing Center for Infectious Disease"/>
            <person name="Wu L."/>
            <person name="Ma J."/>
        </authorList>
    </citation>
    <scope>NUCLEOTIDE SEQUENCE [LARGE SCALE GENOMIC DNA]</scope>
    <source>
        <strain evidence="2">KCTC 52606</strain>
    </source>
</reference>
<organism evidence="1 2">
    <name type="scientific">Alteraurantiacibacter lauratis</name>
    <dbReference type="NCBI Taxonomy" id="2054627"/>
    <lineage>
        <taxon>Bacteria</taxon>
        <taxon>Pseudomonadati</taxon>
        <taxon>Pseudomonadota</taxon>
        <taxon>Alphaproteobacteria</taxon>
        <taxon>Sphingomonadales</taxon>
        <taxon>Erythrobacteraceae</taxon>
        <taxon>Alteraurantiacibacter</taxon>
    </lineage>
</organism>
<dbReference type="EMBL" id="JBHRSU010000029">
    <property type="protein sequence ID" value="MFC3101067.1"/>
    <property type="molecule type" value="Genomic_DNA"/>
</dbReference>
<comment type="caution">
    <text evidence="1">The sequence shown here is derived from an EMBL/GenBank/DDBJ whole genome shotgun (WGS) entry which is preliminary data.</text>
</comment>
<dbReference type="RefSeq" id="WP_336919859.1">
    <property type="nucleotide sequence ID" value="NZ_JBANRN010000012.1"/>
</dbReference>
<sequence>MYLTVISEEREMIRHPMLTNPTGSATLAGSAMGRQMLAQLIQKTKPVAEPTLAFLDFADVDIATGSFLREAVMGFRDFCRNAAGMIYPVVANPNATIEEELATYLRGRNDAIWACDLDARGAATAPRILGELDAGQMSTIQLIAAHHPISAPELAKLRPNDKIGTTAWNNRLATLAAKGMLKEVRHGKTKRFSPVMEVI</sequence>